<feature type="transmembrane region" description="Helical" evidence="10">
    <location>
        <begin position="58"/>
        <end position="76"/>
    </location>
</feature>
<dbReference type="PANTHER" id="PTHR43394">
    <property type="entry name" value="ATP-DEPENDENT PERMEASE MDL1, MITOCHONDRIAL"/>
    <property type="match status" value="1"/>
</dbReference>
<dbReference type="InterPro" id="IPR017871">
    <property type="entry name" value="ABC_transporter-like_CS"/>
</dbReference>
<keyword evidence="7 10" id="KW-1133">Transmembrane helix</keyword>
<evidence type="ECO:0000256" key="5">
    <source>
        <dbReference type="ARBA" id="ARBA00022741"/>
    </source>
</evidence>
<keyword evidence="2" id="KW-0813">Transport</keyword>
<evidence type="ECO:0000256" key="6">
    <source>
        <dbReference type="ARBA" id="ARBA00022840"/>
    </source>
</evidence>
<feature type="transmembrane region" description="Helical" evidence="10">
    <location>
        <begin position="157"/>
        <end position="178"/>
    </location>
</feature>
<gene>
    <name evidence="13" type="ORF">C7389_101199</name>
</gene>
<proteinExistence type="predicted"/>
<evidence type="ECO:0000256" key="8">
    <source>
        <dbReference type="ARBA" id="ARBA00023055"/>
    </source>
</evidence>
<dbReference type="SUPFAM" id="SSF90123">
    <property type="entry name" value="ABC transporter transmembrane region"/>
    <property type="match status" value="1"/>
</dbReference>
<dbReference type="InterPro" id="IPR027417">
    <property type="entry name" value="P-loop_NTPase"/>
</dbReference>
<dbReference type="GO" id="GO:0006869">
    <property type="term" value="P:lipid transport"/>
    <property type="evidence" value="ECO:0007669"/>
    <property type="project" value="UniProtKB-KW"/>
</dbReference>
<dbReference type="Proteomes" id="UP000295129">
    <property type="component" value="Unassembled WGS sequence"/>
</dbReference>
<organism evidence="13 14">
    <name type="scientific">Azoarcus indigens</name>
    <dbReference type="NCBI Taxonomy" id="29545"/>
    <lineage>
        <taxon>Bacteria</taxon>
        <taxon>Pseudomonadati</taxon>
        <taxon>Pseudomonadota</taxon>
        <taxon>Betaproteobacteria</taxon>
        <taxon>Rhodocyclales</taxon>
        <taxon>Zoogloeaceae</taxon>
        <taxon>Azoarcus</taxon>
    </lineage>
</organism>
<evidence type="ECO:0000256" key="3">
    <source>
        <dbReference type="ARBA" id="ARBA00022475"/>
    </source>
</evidence>
<dbReference type="InterPro" id="IPR039421">
    <property type="entry name" value="Type_1_exporter"/>
</dbReference>
<evidence type="ECO:0000259" key="12">
    <source>
        <dbReference type="PROSITE" id="PS50929"/>
    </source>
</evidence>
<comment type="caution">
    <text evidence="13">The sequence shown here is derived from an EMBL/GenBank/DDBJ whole genome shotgun (WGS) entry which is preliminary data.</text>
</comment>
<dbReference type="FunFam" id="3.40.50.300:FF:000221">
    <property type="entry name" value="Multidrug ABC transporter ATP-binding protein"/>
    <property type="match status" value="1"/>
</dbReference>
<dbReference type="InterPro" id="IPR036640">
    <property type="entry name" value="ABC1_TM_sf"/>
</dbReference>
<dbReference type="GO" id="GO:0005524">
    <property type="term" value="F:ATP binding"/>
    <property type="evidence" value="ECO:0007669"/>
    <property type="project" value="UniProtKB-KW"/>
</dbReference>
<evidence type="ECO:0000256" key="2">
    <source>
        <dbReference type="ARBA" id="ARBA00022448"/>
    </source>
</evidence>
<keyword evidence="6 13" id="KW-0067">ATP-binding</keyword>
<dbReference type="Pfam" id="PF00005">
    <property type="entry name" value="ABC_tran"/>
    <property type="match status" value="1"/>
</dbReference>
<dbReference type="InterPro" id="IPR003593">
    <property type="entry name" value="AAA+_ATPase"/>
</dbReference>
<evidence type="ECO:0000259" key="11">
    <source>
        <dbReference type="PROSITE" id="PS50893"/>
    </source>
</evidence>
<dbReference type="Pfam" id="PF00664">
    <property type="entry name" value="ABC_membrane"/>
    <property type="match status" value="1"/>
</dbReference>
<dbReference type="AlphaFoldDB" id="A0A4R6EEZ5"/>
<evidence type="ECO:0000256" key="9">
    <source>
        <dbReference type="ARBA" id="ARBA00023136"/>
    </source>
</evidence>
<dbReference type="Gene3D" id="3.40.50.300">
    <property type="entry name" value="P-loop containing nucleotide triphosphate hydrolases"/>
    <property type="match status" value="1"/>
</dbReference>
<keyword evidence="3" id="KW-1003">Cell membrane</keyword>
<dbReference type="PROSITE" id="PS50893">
    <property type="entry name" value="ABC_TRANSPORTER_2"/>
    <property type="match status" value="1"/>
</dbReference>
<dbReference type="OrthoDB" id="9806127at2"/>
<keyword evidence="9 10" id="KW-0472">Membrane</keyword>
<keyword evidence="4 10" id="KW-0812">Transmembrane</keyword>
<keyword evidence="8" id="KW-0445">Lipid transport</keyword>
<dbReference type="PROSITE" id="PS00211">
    <property type="entry name" value="ABC_TRANSPORTER_1"/>
    <property type="match status" value="1"/>
</dbReference>
<protein>
    <submittedName>
        <fullName evidence="13">ATP-binding cassette subfamily B protein</fullName>
    </submittedName>
</protein>
<feature type="transmembrane region" description="Helical" evidence="10">
    <location>
        <begin position="240"/>
        <end position="260"/>
    </location>
</feature>
<reference evidence="13 14" key="1">
    <citation type="submission" date="2019-03" db="EMBL/GenBank/DDBJ databases">
        <title>Genomic Encyclopedia of Type Strains, Phase IV (KMG-IV): sequencing the most valuable type-strain genomes for metagenomic binning, comparative biology and taxonomic classification.</title>
        <authorList>
            <person name="Goeker M."/>
        </authorList>
    </citation>
    <scope>NUCLEOTIDE SEQUENCE [LARGE SCALE GENOMIC DNA]</scope>
    <source>
        <strain evidence="13 14">DSM 12121</strain>
    </source>
</reference>
<dbReference type="EMBL" id="SNVV01000001">
    <property type="protein sequence ID" value="TDN56820.1"/>
    <property type="molecule type" value="Genomic_DNA"/>
</dbReference>
<dbReference type="PROSITE" id="PS50929">
    <property type="entry name" value="ABC_TM1F"/>
    <property type="match status" value="1"/>
</dbReference>
<evidence type="ECO:0000256" key="7">
    <source>
        <dbReference type="ARBA" id="ARBA00022989"/>
    </source>
</evidence>
<dbReference type="PANTHER" id="PTHR43394:SF1">
    <property type="entry name" value="ATP-BINDING CASSETTE SUB-FAMILY B MEMBER 10, MITOCHONDRIAL"/>
    <property type="match status" value="1"/>
</dbReference>
<keyword evidence="5" id="KW-0547">Nucleotide-binding</keyword>
<evidence type="ECO:0000256" key="10">
    <source>
        <dbReference type="SAM" id="Phobius"/>
    </source>
</evidence>
<sequence length="584" mass="62331">MLKLLSYLRPYWVASLLAPLLMVLEVSMDLMQPRLMASIVDQGVMQGDLAHVGRSGLLMLLCALLGLVGGVGCTVYSSKAAVAFSSDLRRDLFAATQAFSFGNLERIGTASLITRLGSDVAQLQQFVMMLLRVFVRAPLLVLGSMAMAVGISPALALILLAVVPPLFGVLYLLIRWSVPLFAQVQQKLDAVNLVLRENLAGIRVVKAFVGGERERQRFDAANADYAGAAIRAWHIVTLNVPLLTFALNCAIVAVLWFGGLRVEAGSLSAGELVAFINYATMILSSLTSIGMLLMNYSRARVAAERVNAVFAERPEIVAPAQPQQPELQAVAERGCGPEICFDRVTFRYPGALRPALDALTLTVPAGATVALFGSVGAGKSALLGLVPRFYDADEGALRLAGMDLRRLDPAWLRGQIGYVQQETVLFSGSVRDNIRYASPAADAAAVEAAARAAQAHDFILRLPQGYDTVLGQRGADLSGGQRQRLAIARALLPRPPILILDDATSAVDLATEARILGGIKALLPQATCLMVAQRAAAALAADFVVVLEQGRILAQGSHAGLMSTSAAYREIHRGQAALEKVFHD</sequence>
<dbReference type="CDD" id="cd18548">
    <property type="entry name" value="ABC_6TM_Tm287_like"/>
    <property type="match status" value="1"/>
</dbReference>
<feature type="domain" description="ABC transporter" evidence="11">
    <location>
        <begin position="339"/>
        <end position="574"/>
    </location>
</feature>
<dbReference type="InterPro" id="IPR011527">
    <property type="entry name" value="ABC1_TM_dom"/>
</dbReference>
<evidence type="ECO:0000313" key="14">
    <source>
        <dbReference type="Proteomes" id="UP000295129"/>
    </source>
</evidence>
<dbReference type="RefSeq" id="WP_133587468.1">
    <property type="nucleotide sequence ID" value="NZ_SNVV01000001.1"/>
</dbReference>
<dbReference type="GO" id="GO:0005886">
    <property type="term" value="C:plasma membrane"/>
    <property type="evidence" value="ECO:0007669"/>
    <property type="project" value="UniProtKB-SubCell"/>
</dbReference>
<feature type="transmembrane region" description="Helical" evidence="10">
    <location>
        <begin position="133"/>
        <end position="151"/>
    </location>
</feature>
<dbReference type="GO" id="GO:0015421">
    <property type="term" value="F:ABC-type oligopeptide transporter activity"/>
    <property type="evidence" value="ECO:0007669"/>
    <property type="project" value="TreeGrafter"/>
</dbReference>
<dbReference type="SUPFAM" id="SSF52540">
    <property type="entry name" value="P-loop containing nucleoside triphosphate hydrolases"/>
    <property type="match status" value="1"/>
</dbReference>
<comment type="subcellular location">
    <subcellularLocation>
        <location evidence="1">Cell membrane</location>
        <topology evidence="1">Multi-pass membrane protein</topology>
    </subcellularLocation>
</comment>
<keyword evidence="14" id="KW-1185">Reference proteome</keyword>
<name>A0A4R6EEZ5_9RHOO</name>
<evidence type="ECO:0000313" key="13">
    <source>
        <dbReference type="EMBL" id="TDN56820.1"/>
    </source>
</evidence>
<dbReference type="InterPro" id="IPR003439">
    <property type="entry name" value="ABC_transporter-like_ATP-bd"/>
</dbReference>
<evidence type="ECO:0000256" key="1">
    <source>
        <dbReference type="ARBA" id="ARBA00004651"/>
    </source>
</evidence>
<feature type="domain" description="ABC transmembrane type-1" evidence="12">
    <location>
        <begin position="16"/>
        <end position="298"/>
    </location>
</feature>
<dbReference type="GO" id="GO:0016887">
    <property type="term" value="F:ATP hydrolysis activity"/>
    <property type="evidence" value="ECO:0007669"/>
    <property type="project" value="InterPro"/>
</dbReference>
<evidence type="ECO:0000256" key="4">
    <source>
        <dbReference type="ARBA" id="ARBA00022692"/>
    </source>
</evidence>
<dbReference type="Gene3D" id="1.20.1560.10">
    <property type="entry name" value="ABC transporter type 1, transmembrane domain"/>
    <property type="match status" value="1"/>
</dbReference>
<feature type="transmembrane region" description="Helical" evidence="10">
    <location>
        <begin position="272"/>
        <end position="293"/>
    </location>
</feature>
<accession>A0A4R6EEZ5</accession>
<dbReference type="SMART" id="SM00382">
    <property type="entry name" value="AAA"/>
    <property type="match status" value="1"/>
</dbReference>